<feature type="region of interest" description="Disordered" evidence="2">
    <location>
        <begin position="442"/>
        <end position="466"/>
    </location>
</feature>
<feature type="compositionally biased region" description="Basic residues" evidence="2">
    <location>
        <begin position="452"/>
        <end position="466"/>
    </location>
</feature>
<name>A0A9E8G4Y4_9VIRU</name>
<protein>
    <submittedName>
        <fullName evidence="4">Uncharacterized protein</fullName>
    </submittedName>
</protein>
<evidence type="ECO:0000313" key="3">
    <source>
        <dbReference type="EMBL" id="UZT29017.1"/>
    </source>
</evidence>
<evidence type="ECO:0000313" key="4">
    <source>
        <dbReference type="EMBL" id="UZT29124.1"/>
    </source>
</evidence>
<keyword evidence="1" id="KW-0175">Coiled coil</keyword>
<evidence type="ECO:0000256" key="2">
    <source>
        <dbReference type="SAM" id="MobiDB-lite"/>
    </source>
</evidence>
<reference evidence="4" key="1">
    <citation type="submission" date="2022-11" db="EMBL/GenBank/DDBJ databases">
        <title>Genomics discovery of giant fungal viruses from subsurface oceanic crustal fluids.</title>
        <authorList>
            <person name="Bhattacharjee A.S."/>
            <person name="Schulz F."/>
            <person name="Woyke T."/>
            <person name="Orcutt B.N."/>
            <person name="Matinez Martinez J."/>
        </authorList>
    </citation>
    <scope>NUCLEOTIDE SEQUENCE</scope>
    <source>
        <strain evidence="3">VSAG1.JdFR</strain>
        <strain evidence="4">VSAG8.JdFR</strain>
    </source>
</reference>
<proteinExistence type="predicted"/>
<sequence length="466" mass="54213">MIEINNKDFNKIITDLIKDIALVFPDILENNTNDDIINILKFIEFELVTKKEYDVIKREESNESIDDLSKNNTTITNNYYISCNNLLLYCLEVYPRHFFEILYKNENLFESNTVNYSKNYQDKDNEQDIKEEDTKKEYNTYFLPNIDFKILFNDTTISDKTRDTLWNYLQLILITIVSNIETENSFGEAAKLFEAIESEKLLSEFSNIIDNVKNMYTNIDTNDISENSIFNNFKNIFDMSSNLESIPDISGIEKHLNSLLDGKIGKLAAEFSEDLYKELNVNDLENSNIKDINDVYKHIFKNPSKLLNVIGKMGEKLDQKIKSGELSQREIIEESTKMFGSLTNTDVSGINGMQVFKDMIEGFANTNKNFNKSAFNNMVSKEKMRSRMREKLNKKQEENTLSSNKTIDEEKMRNNLLDLLKDDSKDLKDLNCNLEQLMSNLTSSLTKEQKPTNKHNKKGKKQKKKN</sequence>
<dbReference type="EMBL" id="OP765507">
    <property type="protein sequence ID" value="UZT29017.1"/>
    <property type="molecule type" value="Genomic_DNA"/>
</dbReference>
<accession>A0A9E8G4Y4</accession>
<evidence type="ECO:0000256" key="1">
    <source>
        <dbReference type="SAM" id="Coils"/>
    </source>
</evidence>
<dbReference type="EMBL" id="OP765584">
    <property type="protein sequence ID" value="UZT29124.1"/>
    <property type="molecule type" value="Genomic_DNA"/>
</dbReference>
<feature type="coiled-coil region" evidence="1">
    <location>
        <begin position="378"/>
        <end position="440"/>
    </location>
</feature>
<organism evidence="4">
    <name type="scientific">Nucleocytoviricota sp</name>
    <dbReference type="NCBI Taxonomy" id="2809609"/>
    <lineage>
        <taxon>Viruses</taxon>
        <taxon>Varidnaviria</taxon>
        <taxon>Bamfordvirae</taxon>
        <taxon>Nucleocytoviricota</taxon>
    </lineage>
</organism>